<dbReference type="EMBL" id="LUHQ01000003">
    <property type="protein sequence ID" value="OAP02534.1"/>
    <property type="molecule type" value="Genomic_DNA"/>
</dbReference>
<dbReference type="Pfam" id="PF02458">
    <property type="entry name" value="Transferase"/>
    <property type="match status" value="1"/>
</dbReference>
<evidence type="ECO:0000313" key="3">
    <source>
        <dbReference type="Proteomes" id="UP000078284"/>
    </source>
</evidence>
<dbReference type="PANTHER" id="PTHR31147:SF25">
    <property type="entry name" value="HXXXD-TYPE ACYL-TRANSFERASE FAMILY PROTEIN"/>
    <property type="match status" value="1"/>
</dbReference>
<protein>
    <recommendedName>
        <fullName evidence="4">HXXXD-type acyl-transferase family protein</fullName>
    </recommendedName>
</protein>
<sequence>MPRNDNSCPFVVEKSEVVLVKPSKPTPDVTLSLSTIDNDPNNEVILDILCVFSPNPYVRDHTNYHPASFIQLALSNALVYYYPLAGKLHRRTSDQTLQLDCTQGDGVPLIKATASCTLSSLNYLESGNHLEATYQLVPSHDTLKGCNLGYRPLALQITKFTCGGMTIGSVHSHTVCDGIGMAQFSQAILELAAGRAQPTVIPVWDRHMITSNQISTLCKLGNDKKDPKLVDVEKACSSPDTPTEDMVREILNITSEDITKLKNIIIEDENLTNEKEKNMKITTVEVLAAYVWRARCRAMKLNPDTITDLVISVSIRSSIEPPLPEGYYGNAFTHASVALTAKELSKTPMSRLVRLIKDAKRAALDNGYVCEQLREMENTMKLKLASKEIHGGVFMMLTDWRHLGLDQDVWGGLVNIIPLVPLTLPFLCVLLPASKAVPGKSGGVRVLTTLPRDAMAKFKEEIDAVLHP</sequence>
<dbReference type="AlphaFoldDB" id="A0A178V9R9"/>
<gene>
    <name evidence="2" type="ordered locus">AXX17_At3g41150</name>
</gene>
<dbReference type="ExpressionAtlas" id="A0A178V9R9">
    <property type="expression patterns" value="differential"/>
</dbReference>
<reference evidence="3" key="1">
    <citation type="journal article" date="2016" name="Proc. Natl. Acad. Sci. U.S.A.">
        <title>Chromosome-level assembly of Arabidopsis thaliana Ler reveals the extent of translocation and inversion polymorphisms.</title>
        <authorList>
            <person name="Zapata L."/>
            <person name="Ding J."/>
            <person name="Willing E.M."/>
            <person name="Hartwig B."/>
            <person name="Bezdan D."/>
            <person name="Jiao W.B."/>
            <person name="Patel V."/>
            <person name="Velikkakam James G."/>
            <person name="Koornneef M."/>
            <person name="Ossowski S."/>
            <person name="Schneeberger K."/>
        </authorList>
    </citation>
    <scope>NUCLEOTIDE SEQUENCE [LARGE SCALE GENOMIC DNA]</scope>
    <source>
        <strain evidence="3">cv. Landsberg erecta</strain>
    </source>
</reference>
<dbReference type="InterPro" id="IPR050898">
    <property type="entry name" value="Plant_acyltransferase"/>
</dbReference>
<accession>A0A178V9R9</accession>
<evidence type="ECO:0000313" key="2">
    <source>
        <dbReference type="EMBL" id="OAP02534.1"/>
    </source>
</evidence>
<comment type="similarity">
    <text evidence="1">Belongs to the plant acyltransferase family.</text>
</comment>
<dbReference type="Gene3D" id="3.30.559.10">
    <property type="entry name" value="Chloramphenicol acetyltransferase-like domain"/>
    <property type="match status" value="2"/>
</dbReference>
<evidence type="ECO:0008006" key="4">
    <source>
        <dbReference type="Google" id="ProtNLM"/>
    </source>
</evidence>
<dbReference type="SUPFAM" id="SSF52777">
    <property type="entry name" value="CoA-dependent acyltransferases"/>
    <property type="match status" value="1"/>
</dbReference>
<organism evidence="2 3">
    <name type="scientific">Arabidopsis thaliana</name>
    <name type="common">Mouse-ear cress</name>
    <dbReference type="NCBI Taxonomy" id="3702"/>
    <lineage>
        <taxon>Eukaryota</taxon>
        <taxon>Viridiplantae</taxon>
        <taxon>Streptophyta</taxon>
        <taxon>Embryophyta</taxon>
        <taxon>Tracheophyta</taxon>
        <taxon>Spermatophyta</taxon>
        <taxon>Magnoliopsida</taxon>
        <taxon>eudicotyledons</taxon>
        <taxon>Gunneridae</taxon>
        <taxon>Pentapetalae</taxon>
        <taxon>rosids</taxon>
        <taxon>malvids</taxon>
        <taxon>Brassicales</taxon>
        <taxon>Brassicaceae</taxon>
        <taxon>Camelineae</taxon>
        <taxon>Arabidopsis</taxon>
    </lineage>
</organism>
<dbReference type="Proteomes" id="UP000078284">
    <property type="component" value="Chromosome 3"/>
</dbReference>
<dbReference type="InterPro" id="IPR023213">
    <property type="entry name" value="CAT-like_dom_sf"/>
</dbReference>
<name>A0A178V9R9_ARATH</name>
<proteinExistence type="inferred from homology"/>
<evidence type="ECO:0000256" key="1">
    <source>
        <dbReference type="ARBA" id="ARBA00009861"/>
    </source>
</evidence>
<dbReference type="PANTHER" id="PTHR31147">
    <property type="entry name" value="ACYL TRANSFERASE 4"/>
    <property type="match status" value="1"/>
</dbReference>
<comment type="caution">
    <text evidence="2">The sequence shown here is derived from an EMBL/GenBank/DDBJ whole genome shotgun (WGS) entry which is preliminary data.</text>
</comment>